<protein>
    <submittedName>
        <fullName evidence="3">Peptide/nickel transport system substrate-binding protein</fullName>
    </submittedName>
</protein>
<feature type="signal peptide" evidence="1">
    <location>
        <begin position="1"/>
        <end position="36"/>
    </location>
</feature>
<dbReference type="AlphaFoldDB" id="A0A3N2H4T9"/>
<dbReference type="InterPro" id="IPR000914">
    <property type="entry name" value="SBP_5_dom"/>
</dbReference>
<evidence type="ECO:0000313" key="4">
    <source>
        <dbReference type="Proteomes" id="UP000274843"/>
    </source>
</evidence>
<name>A0A3N2H4T9_9PSEU</name>
<dbReference type="PANTHER" id="PTHR30290">
    <property type="entry name" value="PERIPLASMIC BINDING COMPONENT OF ABC TRANSPORTER"/>
    <property type="match status" value="1"/>
</dbReference>
<evidence type="ECO:0000313" key="3">
    <source>
        <dbReference type="EMBL" id="ROS43360.1"/>
    </source>
</evidence>
<sequence>MHGKLLRTQPPRRRRRHLLSTCAAITALSLALTGCADRSSGQGNSTDDNVLSLGISSAPNSLDPAKTGSAFQWYVNLAYDPLIYRAADGALQPRLATSWSYIGSGSKVFEIKLRPDVKFSDGSPLTAEVLRENLTYFAGAPGGSAPYLKQIASVDIVDPLTVRLNLSAPNPNLPDIFSQYYLAGDLVSGQALRTPDILATETRGAGPYVLDLAETVPNDHYTYTPNPHYWNKGDVRYGKVVVKVLSNPNAALAAIKTGQVDVIAGDPTTADAAKTAGLQVFQTPQIMIGLDLVDRTGSMVPALGDVRVRQALNYAIDRDAMAKSLLGGFGMPTEQIALPGTDGYNEQVFYRYDPDKARQLLAEAGYPNGFTMSVMTQTTYGIDQISQAIAADLKKVGVQVELTNAADMTQFVQAIAAGKYPAYGFGYGYQPVFLMGPGLYLPSAGFFNPLKSTDPQLDALYSQAATADQASLGQVNKQIVGRLVELGWFVPAVFAPNLFFARSGVSGISISPNAPMANPVDFRPATS</sequence>
<dbReference type="InterPro" id="IPR039424">
    <property type="entry name" value="SBP_5"/>
</dbReference>
<dbReference type="GO" id="GO:0042597">
    <property type="term" value="C:periplasmic space"/>
    <property type="evidence" value="ECO:0007669"/>
    <property type="project" value="UniProtKB-ARBA"/>
</dbReference>
<dbReference type="PIRSF" id="PIRSF002741">
    <property type="entry name" value="MppA"/>
    <property type="match status" value="1"/>
</dbReference>
<proteinExistence type="predicted"/>
<accession>A0A3N2H4T9</accession>
<dbReference type="GO" id="GO:0043190">
    <property type="term" value="C:ATP-binding cassette (ABC) transporter complex"/>
    <property type="evidence" value="ECO:0007669"/>
    <property type="project" value="InterPro"/>
</dbReference>
<dbReference type="InterPro" id="IPR030678">
    <property type="entry name" value="Peptide/Ni-bd"/>
</dbReference>
<dbReference type="Gene3D" id="3.40.190.10">
    <property type="entry name" value="Periplasmic binding protein-like II"/>
    <property type="match status" value="1"/>
</dbReference>
<dbReference type="GO" id="GO:0015833">
    <property type="term" value="P:peptide transport"/>
    <property type="evidence" value="ECO:0007669"/>
    <property type="project" value="TreeGrafter"/>
</dbReference>
<evidence type="ECO:0000256" key="1">
    <source>
        <dbReference type="SAM" id="SignalP"/>
    </source>
</evidence>
<dbReference type="Gene3D" id="3.10.105.10">
    <property type="entry name" value="Dipeptide-binding Protein, Domain 3"/>
    <property type="match status" value="1"/>
</dbReference>
<gene>
    <name evidence="3" type="ORF">EDD35_5771</name>
</gene>
<feature type="chain" id="PRO_5038574584" evidence="1">
    <location>
        <begin position="37"/>
        <end position="527"/>
    </location>
</feature>
<dbReference type="GO" id="GO:1904680">
    <property type="term" value="F:peptide transmembrane transporter activity"/>
    <property type="evidence" value="ECO:0007669"/>
    <property type="project" value="TreeGrafter"/>
</dbReference>
<dbReference type="PROSITE" id="PS51257">
    <property type="entry name" value="PROKAR_LIPOPROTEIN"/>
    <property type="match status" value="1"/>
</dbReference>
<dbReference type="RefSeq" id="WP_123685642.1">
    <property type="nucleotide sequence ID" value="NZ_CBDRBU010000080.1"/>
</dbReference>
<dbReference type="Pfam" id="PF00496">
    <property type="entry name" value="SBP_bac_5"/>
    <property type="match status" value="1"/>
</dbReference>
<keyword evidence="4" id="KW-1185">Reference proteome</keyword>
<reference evidence="3 4" key="1">
    <citation type="submission" date="2018-11" db="EMBL/GenBank/DDBJ databases">
        <title>Sequencing the genomes of 1000 actinobacteria strains.</title>
        <authorList>
            <person name="Klenk H.-P."/>
        </authorList>
    </citation>
    <scope>NUCLEOTIDE SEQUENCE [LARGE SCALE GENOMIC DNA]</scope>
    <source>
        <strain evidence="3 4">DSM 44348</strain>
    </source>
</reference>
<organism evidence="3 4">
    <name type="scientific">Amycolatopsis thermoflava</name>
    <dbReference type="NCBI Taxonomy" id="84480"/>
    <lineage>
        <taxon>Bacteria</taxon>
        <taxon>Bacillati</taxon>
        <taxon>Actinomycetota</taxon>
        <taxon>Actinomycetes</taxon>
        <taxon>Pseudonocardiales</taxon>
        <taxon>Pseudonocardiaceae</taxon>
        <taxon>Amycolatopsis</taxon>
        <taxon>Amycolatopsis methanolica group</taxon>
    </lineage>
</organism>
<dbReference type="Proteomes" id="UP000274843">
    <property type="component" value="Unassembled WGS sequence"/>
</dbReference>
<feature type="domain" description="Solute-binding protein family 5" evidence="2">
    <location>
        <begin position="91"/>
        <end position="430"/>
    </location>
</feature>
<evidence type="ECO:0000259" key="2">
    <source>
        <dbReference type="Pfam" id="PF00496"/>
    </source>
</evidence>
<dbReference type="EMBL" id="RKHY01000001">
    <property type="protein sequence ID" value="ROS43360.1"/>
    <property type="molecule type" value="Genomic_DNA"/>
</dbReference>
<comment type="caution">
    <text evidence="3">The sequence shown here is derived from an EMBL/GenBank/DDBJ whole genome shotgun (WGS) entry which is preliminary data.</text>
</comment>
<dbReference type="GeneID" id="301847052"/>
<dbReference type="SUPFAM" id="SSF53850">
    <property type="entry name" value="Periplasmic binding protein-like II"/>
    <property type="match status" value="1"/>
</dbReference>
<keyword evidence="1" id="KW-0732">Signal</keyword>